<reference evidence="1 2" key="1">
    <citation type="submission" date="2021-02" db="EMBL/GenBank/DDBJ databases">
        <authorList>
            <person name="Vanwijnsberghe S."/>
        </authorList>
    </citation>
    <scope>NUCLEOTIDE SEQUENCE [LARGE SCALE GENOMIC DNA]</scope>
    <source>
        <strain evidence="1 2">R-69658</strain>
    </source>
</reference>
<gene>
    <name evidence="1" type="ORF">R69658_03859</name>
</gene>
<proteinExistence type="predicted"/>
<dbReference type="Proteomes" id="UP000674425">
    <property type="component" value="Unassembled WGS sequence"/>
</dbReference>
<organism evidence="1 2">
    <name type="scientific">Paraburkholderia aspalathi</name>
    <dbReference type="NCBI Taxonomy" id="1324617"/>
    <lineage>
        <taxon>Bacteria</taxon>
        <taxon>Pseudomonadati</taxon>
        <taxon>Pseudomonadota</taxon>
        <taxon>Betaproteobacteria</taxon>
        <taxon>Burkholderiales</taxon>
        <taxon>Burkholderiaceae</taxon>
        <taxon>Paraburkholderia</taxon>
    </lineage>
</organism>
<comment type="caution">
    <text evidence="1">The sequence shown here is derived from an EMBL/GenBank/DDBJ whole genome shotgun (WGS) entry which is preliminary data.</text>
</comment>
<dbReference type="EMBL" id="CAJNAU010000036">
    <property type="protein sequence ID" value="CAE6776292.1"/>
    <property type="molecule type" value="Genomic_DNA"/>
</dbReference>
<keyword evidence="2" id="KW-1185">Reference proteome</keyword>
<sequence length="127" mass="14099">MPLTQPRTGLPHDATTSRVAGGQMAVHDLRARTSIVAVEGDLQLAFRDHSLAWLGDAVPVTSVTLHEGERYVTPQRGIVSISTAHAKSAVFVVEPWRPEHEWQRFIFISQAVHKLTSLVKTRLQRAT</sequence>
<evidence type="ECO:0000313" key="2">
    <source>
        <dbReference type="Proteomes" id="UP000674425"/>
    </source>
</evidence>
<accession>A0ABN7M457</accession>
<dbReference type="RefSeq" id="WP_200619946.1">
    <property type="nucleotide sequence ID" value="NZ_CAJNAU010000036.1"/>
</dbReference>
<evidence type="ECO:0000313" key="1">
    <source>
        <dbReference type="EMBL" id="CAE6776292.1"/>
    </source>
</evidence>
<name>A0ABN7M457_9BURK</name>
<protein>
    <submittedName>
        <fullName evidence="1">Uncharacterized protein</fullName>
    </submittedName>
</protein>